<feature type="domain" description="DUF1540" evidence="1">
    <location>
        <begin position="60"/>
        <end position="83"/>
    </location>
</feature>
<dbReference type="InterPro" id="IPR011437">
    <property type="entry name" value="DUF1540"/>
</dbReference>
<reference evidence="2" key="1">
    <citation type="submission" date="2022-05" db="EMBL/GenBank/DDBJ databases">
        <title>Corynebacterium sp. TA-R-1 sp. nov., isolated from human feces.</title>
        <authorList>
            <person name="Shamsuzzaman M."/>
            <person name="Dahal R.H."/>
        </authorList>
    </citation>
    <scope>NUCLEOTIDE SEQUENCE</scope>
    <source>
        <strain evidence="2">TA-R-1</strain>
    </source>
</reference>
<evidence type="ECO:0000313" key="3">
    <source>
        <dbReference type="Proteomes" id="UP001204000"/>
    </source>
</evidence>
<dbReference type="EMBL" id="JAMFTQ010000009">
    <property type="protein sequence ID" value="MCP1388111.1"/>
    <property type="molecule type" value="Genomic_DNA"/>
</dbReference>
<protein>
    <submittedName>
        <fullName evidence="2">DUF1540 domain-containing protein</fullName>
    </submittedName>
</protein>
<dbReference type="Proteomes" id="UP001204000">
    <property type="component" value="Unassembled WGS sequence"/>
</dbReference>
<evidence type="ECO:0000259" key="1">
    <source>
        <dbReference type="Pfam" id="PF07561"/>
    </source>
</evidence>
<feature type="domain" description="DUF1540" evidence="1">
    <location>
        <begin position="10"/>
        <end position="40"/>
    </location>
</feature>
<organism evidence="2 3">
    <name type="scientific">Corynebacterium stercoris</name>
    <dbReference type="NCBI Taxonomy" id="2943490"/>
    <lineage>
        <taxon>Bacteria</taxon>
        <taxon>Bacillati</taxon>
        <taxon>Actinomycetota</taxon>
        <taxon>Actinomycetes</taxon>
        <taxon>Mycobacteriales</taxon>
        <taxon>Corynebacteriaceae</taxon>
        <taxon>Corynebacterium</taxon>
    </lineage>
</organism>
<gene>
    <name evidence="2" type="ORF">M5J20_07915</name>
</gene>
<accession>A0ABT1G264</accession>
<comment type="caution">
    <text evidence="2">The sequence shown here is derived from an EMBL/GenBank/DDBJ whole genome shotgun (WGS) entry which is preliminary data.</text>
</comment>
<sequence length="90" mass="9082">MATATKIASCSTTACAFNDGGCTALAITVAGTDTAACGTFTTLDARSSRPAEGQVGACHRLECAHNTDLMCTNEAIEVTGDANCANYEVA</sequence>
<dbReference type="RefSeq" id="WP_253578269.1">
    <property type="nucleotide sequence ID" value="NZ_JAMFTQ010000009.1"/>
</dbReference>
<keyword evidence="3" id="KW-1185">Reference proteome</keyword>
<dbReference type="Pfam" id="PF07561">
    <property type="entry name" value="DUF1540"/>
    <property type="match status" value="2"/>
</dbReference>
<name>A0ABT1G264_9CORY</name>
<evidence type="ECO:0000313" key="2">
    <source>
        <dbReference type="EMBL" id="MCP1388111.1"/>
    </source>
</evidence>
<proteinExistence type="predicted"/>